<keyword evidence="2" id="KW-0255">Endonuclease</keyword>
<dbReference type="Pfam" id="PF00078">
    <property type="entry name" value="RVT_1"/>
    <property type="match status" value="1"/>
</dbReference>
<dbReference type="SUPFAM" id="SSF56672">
    <property type="entry name" value="DNA/RNA polymerases"/>
    <property type="match status" value="1"/>
</dbReference>
<dbReference type="PANTHER" id="PTHR19446">
    <property type="entry name" value="REVERSE TRANSCRIPTASES"/>
    <property type="match status" value="1"/>
</dbReference>
<name>A0A4C1XTT9_EUMVA</name>
<keyword evidence="3" id="KW-1185">Reference proteome</keyword>
<organism evidence="2 3">
    <name type="scientific">Eumeta variegata</name>
    <name type="common">Bagworm moth</name>
    <name type="synonym">Eumeta japonica</name>
    <dbReference type="NCBI Taxonomy" id="151549"/>
    <lineage>
        <taxon>Eukaryota</taxon>
        <taxon>Metazoa</taxon>
        <taxon>Ecdysozoa</taxon>
        <taxon>Arthropoda</taxon>
        <taxon>Hexapoda</taxon>
        <taxon>Insecta</taxon>
        <taxon>Pterygota</taxon>
        <taxon>Neoptera</taxon>
        <taxon>Endopterygota</taxon>
        <taxon>Lepidoptera</taxon>
        <taxon>Glossata</taxon>
        <taxon>Ditrysia</taxon>
        <taxon>Tineoidea</taxon>
        <taxon>Psychidae</taxon>
        <taxon>Oiketicinae</taxon>
        <taxon>Eumeta</taxon>
    </lineage>
</organism>
<reference evidence="2 3" key="1">
    <citation type="journal article" date="2019" name="Commun. Biol.">
        <title>The bagworm genome reveals a unique fibroin gene that provides high tensile strength.</title>
        <authorList>
            <person name="Kono N."/>
            <person name="Nakamura H."/>
            <person name="Ohtoshi R."/>
            <person name="Tomita M."/>
            <person name="Numata K."/>
            <person name="Arakawa K."/>
        </authorList>
    </citation>
    <scope>NUCLEOTIDE SEQUENCE [LARGE SCALE GENOMIC DNA]</scope>
</reference>
<protein>
    <submittedName>
        <fullName evidence="2">Retrovirus-related Pol polyprotein from type-2 retrotransposable element R2DM Endonuclease</fullName>
    </submittedName>
</protein>
<keyword evidence="2" id="KW-0378">Hydrolase</keyword>
<dbReference type="GO" id="GO:0071897">
    <property type="term" value="P:DNA biosynthetic process"/>
    <property type="evidence" value="ECO:0007669"/>
    <property type="project" value="UniProtKB-ARBA"/>
</dbReference>
<dbReference type="AlphaFoldDB" id="A0A4C1XTT9"/>
<feature type="domain" description="Reverse transcriptase" evidence="1">
    <location>
        <begin position="1"/>
        <end position="265"/>
    </location>
</feature>
<evidence type="ECO:0000313" key="2">
    <source>
        <dbReference type="EMBL" id="GBP65607.1"/>
    </source>
</evidence>
<dbReference type="STRING" id="151549.A0A4C1XTT9"/>
<dbReference type="PROSITE" id="PS50878">
    <property type="entry name" value="RT_POL"/>
    <property type="match status" value="1"/>
</dbReference>
<dbReference type="InterPro" id="IPR043502">
    <property type="entry name" value="DNA/RNA_pol_sf"/>
</dbReference>
<dbReference type="InterPro" id="IPR000477">
    <property type="entry name" value="RT_dom"/>
</dbReference>
<comment type="caution">
    <text evidence="2">The sequence shown here is derived from an EMBL/GenBank/DDBJ whole genome shotgun (WGS) entry which is preliminary data.</text>
</comment>
<keyword evidence="2" id="KW-0540">Nuclease</keyword>
<gene>
    <name evidence="2" type="primary">pol</name>
    <name evidence="2" type="ORF">EVAR_46134_1</name>
</gene>
<accession>A0A4C1XTT9</accession>
<proteinExistence type="predicted"/>
<dbReference type="Proteomes" id="UP000299102">
    <property type="component" value="Unassembled WGS sequence"/>
</dbReference>
<evidence type="ECO:0000259" key="1">
    <source>
        <dbReference type="PROSITE" id="PS50878"/>
    </source>
</evidence>
<dbReference type="EMBL" id="BGZK01000933">
    <property type="protein sequence ID" value="GBP65607.1"/>
    <property type="molecule type" value="Genomic_DNA"/>
</dbReference>
<evidence type="ECO:0000313" key="3">
    <source>
        <dbReference type="Proteomes" id="UP000299102"/>
    </source>
</evidence>
<sequence>MIRALKGSIITGTGRLPRPAPPLARAHAVLVRRPLLGNVLTSNVPILIPVPYQLCPTSDFDIDHGSEFISDFDPGLFVSVSVANSAINAVLVMKKSKLWAINYQAAFMRYRSTEDHIFVVRRIVDEKWKAGKPAYVLQLDIEKAFDSVDFYALYDILRTRVNTPLANRIMSCLKEHTSILWCAQKTQSVTKGKGVKQGCSLSPRLFIIVLDDVLRTLEELVSEMEIISINRKVDGKARSFEASCCSDVGHGHVLDLRPRWPVIRK</sequence>
<dbReference type="GO" id="GO:0004519">
    <property type="term" value="F:endonuclease activity"/>
    <property type="evidence" value="ECO:0007669"/>
    <property type="project" value="UniProtKB-KW"/>
</dbReference>
<dbReference type="OrthoDB" id="9629650at2759"/>